<organism evidence="2 3">
    <name type="scientific">Penaeus vannamei</name>
    <name type="common">Whiteleg shrimp</name>
    <name type="synonym">Litopenaeus vannamei</name>
    <dbReference type="NCBI Taxonomy" id="6689"/>
    <lineage>
        <taxon>Eukaryota</taxon>
        <taxon>Metazoa</taxon>
        <taxon>Ecdysozoa</taxon>
        <taxon>Arthropoda</taxon>
        <taxon>Crustacea</taxon>
        <taxon>Multicrustacea</taxon>
        <taxon>Malacostraca</taxon>
        <taxon>Eumalacostraca</taxon>
        <taxon>Eucarida</taxon>
        <taxon>Decapoda</taxon>
        <taxon>Dendrobranchiata</taxon>
        <taxon>Penaeoidea</taxon>
        <taxon>Penaeidae</taxon>
        <taxon>Penaeus</taxon>
    </lineage>
</organism>
<dbReference type="Proteomes" id="UP000283509">
    <property type="component" value="Unassembled WGS sequence"/>
</dbReference>
<evidence type="ECO:0000256" key="1">
    <source>
        <dbReference type="SAM" id="MobiDB-lite"/>
    </source>
</evidence>
<dbReference type="EMBL" id="QCYY01002621">
    <property type="protein sequence ID" value="ROT68928.1"/>
    <property type="molecule type" value="Genomic_DNA"/>
</dbReference>
<feature type="region of interest" description="Disordered" evidence="1">
    <location>
        <begin position="120"/>
        <end position="165"/>
    </location>
</feature>
<reference evidence="2 3" key="1">
    <citation type="submission" date="2018-04" db="EMBL/GenBank/DDBJ databases">
        <authorList>
            <person name="Zhang X."/>
            <person name="Yuan J."/>
            <person name="Li F."/>
            <person name="Xiang J."/>
        </authorList>
    </citation>
    <scope>NUCLEOTIDE SEQUENCE [LARGE SCALE GENOMIC DNA]</scope>
    <source>
        <tissue evidence="2">Muscle</tissue>
    </source>
</reference>
<protein>
    <submittedName>
        <fullName evidence="2">Uncharacterized protein</fullName>
    </submittedName>
</protein>
<evidence type="ECO:0000313" key="3">
    <source>
        <dbReference type="Proteomes" id="UP000283509"/>
    </source>
</evidence>
<accession>A0A423SXY7</accession>
<evidence type="ECO:0000313" key="2">
    <source>
        <dbReference type="EMBL" id="ROT68928.1"/>
    </source>
</evidence>
<feature type="compositionally biased region" description="Low complexity" evidence="1">
    <location>
        <begin position="152"/>
        <end position="165"/>
    </location>
</feature>
<proteinExistence type="predicted"/>
<dbReference type="AlphaFoldDB" id="A0A423SXY7"/>
<gene>
    <name evidence="2" type="ORF">C7M84_012923</name>
</gene>
<name>A0A423SXY7_PENVA</name>
<reference evidence="2 3" key="2">
    <citation type="submission" date="2019-01" db="EMBL/GenBank/DDBJ databases">
        <title>The decoding of complex shrimp genome reveals the adaptation for benthos swimmer, frequently molting mechanism and breeding impact on genome.</title>
        <authorList>
            <person name="Sun Y."/>
            <person name="Gao Y."/>
            <person name="Yu Y."/>
        </authorList>
    </citation>
    <scope>NUCLEOTIDE SEQUENCE [LARGE SCALE GENOMIC DNA]</scope>
    <source>
        <tissue evidence="2">Muscle</tissue>
    </source>
</reference>
<keyword evidence="3" id="KW-1185">Reference proteome</keyword>
<feature type="region of interest" description="Disordered" evidence="1">
    <location>
        <begin position="299"/>
        <end position="336"/>
    </location>
</feature>
<sequence length="375" mass="41730">MRACRPRDLGNYAKKSPYMAARRPYPAPLNLKTSRTLPPQQAFPNFHYFPLFSLLTSIIFPRDIIIAGILALGVVTINIRRHIRRHFAFVRVISLSFAASSEAITTSSLAAWRVTTSSTSDGVRIHQPPKGSRPLSPRPERSHPPNAPPPRRIASPSSEGPAAPSGCHSLPFPSLPFSVFVSLHFPSPSSVSPILPPFFCFVSLFCHLSIPFSFSSLSPSLLSHLSSSPPLLRPDLASYGLLAVAIGTHSAPFPWSYGRKLWVADTKRRGDGWTKTEKKREKMQQNQMEVMLTHKPTPSFRHLQQERNFPHRSTTKTSPHRSNRNGTPIALQRDVPPSLYNKDVPIALALQPTPPSLYNEDVPRNVPSLYTTKYA</sequence>
<comment type="caution">
    <text evidence="2">The sequence shown here is derived from an EMBL/GenBank/DDBJ whole genome shotgun (WGS) entry which is preliminary data.</text>
</comment>